<dbReference type="AlphaFoldDB" id="A0A920CYM1"/>
<name>A0A920CYM1_9BACL</name>
<comment type="caution">
    <text evidence="2">The sequence shown here is derived from an EMBL/GenBank/DDBJ whole genome shotgun (WGS) entry which is preliminary data.</text>
</comment>
<evidence type="ECO:0000313" key="2">
    <source>
        <dbReference type="EMBL" id="GIP17555.1"/>
    </source>
</evidence>
<feature type="compositionally biased region" description="Polar residues" evidence="1">
    <location>
        <begin position="1"/>
        <end position="32"/>
    </location>
</feature>
<dbReference type="Proteomes" id="UP000683139">
    <property type="component" value="Unassembled WGS sequence"/>
</dbReference>
<keyword evidence="3" id="KW-1185">Reference proteome</keyword>
<evidence type="ECO:0000313" key="3">
    <source>
        <dbReference type="Proteomes" id="UP000683139"/>
    </source>
</evidence>
<feature type="compositionally biased region" description="Polar residues" evidence="1">
    <location>
        <begin position="50"/>
        <end position="72"/>
    </location>
</feature>
<gene>
    <name evidence="2" type="ORF">J40TS1_31970</name>
</gene>
<accession>A0A920CYM1</accession>
<proteinExistence type="predicted"/>
<sequence>MSNQNNNQTDKLSQQQAANAEVETNQFNQTEIGNEFAEEFNEGVAGQGLYGNQAQEQSQAQRKLNENNNAQS</sequence>
<organism evidence="2 3">
    <name type="scientific">Paenibacillus montaniterrae</name>
    <dbReference type="NCBI Taxonomy" id="429341"/>
    <lineage>
        <taxon>Bacteria</taxon>
        <taxon>Bacillati</taxon>
        <taxon>Bacillota</taxon>
        <taxon>Bacilli</taxon>
        <taxon>Bacillales</taxon>
        <taxon>Paenibacillaceae</taxon>
        <taxon>Paenibacillus</taxon>
    </lineage>
</organism>
<evidence type="ECO:0000256" key="1">
    <source>
        <dbReference type="SAM" id="MobiDB-lite"/>
    </source>
</evidence>
<reference evidence="2" key="1">
    <citation type="submission" date="2021-03" db="EMBL/GenBank/DDBJ databases">
        <title>Antimicrobial resistance genes in bacteria isolated from Japanese honey, and their potential for conferring macrolide and lincosamide resistance in the American foulbrood pathogen Paenibacillus larvae.</title>
        <authorList>
            <person name="Okamoto M."/>
            <person name="Kumagai M."/>
            <person name="Kanamori H."/>
            <person name="Takamatsu D."/>
        </authorList>
    </citation>
    <scope>NUCLEOTIDE SEQUENCE</scope>
    <source>
        <strain evidence="2">J40TS1</strain>
    </source>
</reference>
<feature type="region of interest" description="Disordered" evidence="1">
    <location>
        <begin position="1"/>
        <end position="72"/>
    </location>
</feature>
<protein>
    <submittedName>
        <fullName evidence="2">Uncharacterized protein</fullName>
    </submittedName>
</protein>
<dbReference type="RefSeq" id="WP_213517010.1">
    <property type="nucleotide sequence ID" value="NZ_BOSE01000006.1"/>
</dbReference>
<dbReference type="EMBL" id="BOSE01000006">
    <property type="protein sequence ID" value="GIP17555.1"/>
    <property type="molecule type" value="Genomic_DNA"/>
</dbReference>